<keyword evidence="4" id="KW-0833">Ubl conjugation pathway</keyword>
<keyword evidence="2" id="KW-0597">Phosphoprotein</keyword>
<gene>
    <name evidence="8" type="primary">LOC112250015</name>
</gene>
<dbReference type="FunFam" id="3.30.310.130:FF:000004">
    <property type="entry name" value="sentrin-specific protease 6 isoform X6"/>
    <property type="match status" value="1"/>
</dbReference>
<name>A0A8C8MFR5_ONCTS</name>
<feature type="region of interest" description="Disordered" evidence="6">
    <location>
        <begin position="1"/>
        <end position="22"/>
    </location>
</feature>
<dbReference type="GO" id="GO:0005634">
    <property type="term" value="C:nucleus"/>
    <property type="evidence" value="ECO:0007669"/>
    <property type="project" value="TreeGrafter"/>
</dbReference>
<dbReference type="GO" id="GO:0090169">
    <property type="term" value="P:regulation of spindle assembly"/>
    <property type="evidence" value="ECO:0007669"/>
    <property type="project" value="TreeGrafter"/>
</dbReference>
<organism evidence="8 9">
    <name type="scientific">Oncorhynchus tshawytscha</name>
    <name type="common">Chinook salmon</name>
    <name type="synonym">Salmo tshawytscha</name>
    <dbReference type="NCBI Taxonomy" id="74940"/>
    <lineage>
        <taxon>Eukaryota</taxon>
        <taxon>Metazoa</taxon>
        <taxon>Chordata</taxon>
        <taxon>Craniata</taxon>
        <taxon>Vertebrata</taxon>
        <taxon>Euteleostomi</taxon>
        <taxon>Actinopterygii</taxon>
        <taxon>Neopterygii</taxon>
        <taxon>Teleostei</taxon>
        <taxon>Protacanthopterygii</taxon>
        <taxon>Salmoniformes</taxon>
        <taxon>Salmonidae</taxon>
        <taxon>Salmoninae</taxon>
        <taxon>Oncorhynchus</taxon>
    </lineage>
</organism>
<dbReference type="Ensembl" id="ENSOTST00005093672.2">
    <property type="protein sequence ID" value="ENSOTSP00005086290.2"/>
    <property type="gene ID" value="ENSOTSG00005040715.2"/>
</dbReference>
<evidence type="ECO:0000313" key="9">
    <source>
        <dbReference type="Proteomes" id="UP000694402"/>
    </source>
</evidence>
<evidence type="ECO:0000256" key="3">
    <source>
        <dbReference type="ARBA" id="ARBA00022670"/>
    </source>
</evidence>
<reference evidence="8" key="1">
    <citation type="submission" date="2025-08" db="UniProtKB">
        <authorList>
            <consortium name="Ensembl"/>
        </authorList>
    </citation>
    <scope>IDENTIFICATION</scope>
</reference>
<dbReference type="FunFam" id="3.30.310.130:FF:000001">
    <property type="entry name" value="sentrin-specific protease 6 isoform X1"/>
    <property type="match status" value="1"/>
</dbReference>
<dbReference type="Proteomes" id="UP000694402">
    <property type="component" value="Unassembled WGS sequence"/>
</dbReference>
<dbReference type="FunFam" id="1.10.418.20:FF:000001">
    <property type="entry name" value="sentrin-specific protease 6 isoform X1"/>
    <property type="match status" value="1"/>
</dbReference>
<accession>A0A8C8MFR5</accession>
<dbReference type="FunFam" id="1.10.418.20:FF:000010">
    <property type="entry name" value="sentrin-specific protease 6 isoform X2"/>
    <property type="match status" value="1"/>
</dbReference>
<evidence type="ECO:0000256" key="2">
    <source>
        <dbReference type="ARBA" id="ARBA00022553"/>
    </source>
</evidence>
<protein>
    <submittedName>
        <fullName evidence="8">SUMO specific peptidase 6a</fullName>
    </submittedName>
</protein>
<keyword evidence="9" id="KW-1185">Reference proteome</keyword>
<dbReference type="GO" id="GO:0006508">
    <property type="term" value="P:proteolysis"/>
    <property type="evidence" value="ECO:0007669"/>
    <property type="project" value="UniProtKB-KW"/>
</dbReference>
<evidence type="ECO:0000256" key="5">
    <source>
        <dbReference type="ARBA" id="ARBA00022801"/>
    </source>
</evidence>
<dbReference type="SUPFAM" id="SSF54001">
    <property type="entry name" value="Cysteine proteinases"/>
    <property type="match status" value="1"/>
</dbReference>
<evidence type="ECO:0000313" key="8">
    <source>
        <dbReference type="Ensembl" id="ENSOTSP00005086290.2"/>
    </source>
</evidence>
<dbReference type="PANTHER" id="PTHR46896:SF1">
    <property type="entry name" value="SENTRIN-SPECIFIC PROTEASE 6"/>
    <property type="match status" value="1"/>
</dbReference>
<feature type="domain" description="Ubiquitin-like protease family profile" evidence="7">
    <location>
        <begin position="248"/>
        <end position="510"/>
    </location>
</feature>
<feature type="region of interest" description="Disordered" evidence="6">
    <location>
        <begin position="367"/>
        <end position="412"/>
    </location>
</feature>
<dbReference type="AlphaFoldDB" id="A0A8C8MFR5"/>
<dbReference type="InterPro" id="IPR003653">
    <property type="entry name" value="Peptidase_C48_C"/>
</dbReference>
<dbReference type="InterPro" id="IPR038765">
    <property type="entry name" value="Papain-like_cys_pep_sf"/>
</dbReference>
<proteinExistence type="inferred from homology"/>
<keyword evidence="3" id="KW-0645">Protease</keyword>
<evidence type="ECO:0000256" key="6">
    <source>
        <dbReference type="SAM" id="MobiDB-lite"/>
    </source>
</evidence>
<evidence type="ECO:0000259" key="7">
    <source>
        <dbReference type="PROSITE" id="PS50600"/>
    </source>
</evidence>
<dbReference type="Pfam" id="PF02902">
    <property type="entry name" value="Peptidase_C48"/>
    <property type="match status" value="1"/>
</dbReference>
<evidence type="ECO:0000256" key="4">
    <source>
        <dbReference type="ARBA" id="ARBA00022786"/>
    </source>
</evidence>
<dbReference type="PROSITE" id="PS50600">
    <property type="entry name" value="ULP_PROTEASE"/>
    <property type="match status" value="1"/>
</dbReference>
<dbReference type="InterPro" id="IPR051947">
    <property type="entry name" value="Sentrin-specific_protease"/>
</dbReference>
<dbReference type="GO" id="GO:0090234">
    <property type="term" value="P:regulation of kinetochore assembly"/>
    <property type="evidence" value="ECO:0007669"/>
    <property type="project" value="TreeGrafter"/>
</dbReference>
<dbReference type="Gene3D" id="3.40.395.10">
    <property type="entry name" value="Adenoviral Proteinase, Chain A"/>
    <property type="match status" value="1"/>
</dbReference>
<reference evidence="8" key="2">
    <citation type="submission" date="2025-09" db="UniProtKB">
        <authorList>
            <consortium name="Ensembl"/>
        </authorList>
    </citation>
    <scope>IDENTIFICATION</scope>
</reference>
<dbReference type="PANTHER" id="PTHR46896">
    <property type="entry name" value="SENTRIN-SPECIFIC PROTEASE"/>
    <property type="match status" value="1"/>
</dbReference>
<dbReference type="GO" id="GO:0016926">
    <property type="term" value="P:protein desumoylation"/>
    <property type="evidence" value="ECO:0007669"/>
    <property type="project" value="TreeGrafter"/>
</dbReference>
<dbReference type="GO" id="GO:0005737">
    <property type="term" value="C:cytoplasm"/>
    <property type="evidence" value="ECO:0007669"/>
    <property type="project" value="TreeGrafter"/>
</dbReference>
<evidence type="ECO:0000256" key="1">
    <source>
        <dbReference type="ARBA" id="ARBA00005234"/>
    </source>
</evidence>
<sequence length="587" mass="67108">MKDQFGNQMPDDSTPKKKQRISPDKLDSIILDCRSVRVGTLRRMVSKPVNFTVDHIHLETEGPEVDSLEKVCLRASELISCEWCSVRKLPVLFFQTSPEECVRLRTQLKMTRDKGGLCWYDCAGNDSDEKYMVLIFENGLSLQQQMVLEEILQEIGRANNLNEFPTKLSFDEANIRLVNYNKATKEKVNNSTKTNTPAPMVRTRMATRQQKSAFFDDEDDDMAELQPTFTGPIIKLMVYPPPPAKGGISVTNEDLHCLNDGEFLNDVIIDFYLKYLVLEKLKKEDSQRSHVFSSFFYKRLNQKERRNLPDTTNLPMQKRKHNRVKTWTRHVDLFQKDFIFVPINESAHWYLAVICFPGMQDPQFEHDPLCQAPGLSQTQSAPQGRPPDHCRPLSPESDYCEPPGSEEPLDECSEDGALAEDLEPPESSEWMSKPTVCKQPCILIMDSLRGPARSSVIKTLREYLEVEWEVRKGSRRSFGKDQTKGSSPHVPQQDNFSDCGVYILQYVESFFENPLTSFHLPVNLEEWFPQQRMKTKREEIKELILNIQAQQEMEVGQGSAKGSPGGQEVGEEDTGEGVEIQNLPVSP</sequence>
<feature type="region of interest" description="Disordered" evidence="6">
    <location>
        <begin position="553"/>
        <end position="587"/>
    </location>
</feature>
<dbReference type="GeneTree" id="ENSGT00940000155724"/>
<dbReference type="GO" id="GO:0070139">
    <property type="term" value="F:SUMO-specific endopeptidase activity"/>
    <property type="evidence" value="ECO:0007669"/>
    <property type="project" value="TreeGrafter"/>
</dbReference>
<keyword evidence="5" id="KW-0378">Hydrolase</keyword>
<feature type="compositionally biased region" description="Polar residues" evidence="6">
    <location>
        <begin position="1"/>
        <end position="11"/>
    </location>
</feature>
<comment type="similarity">
    <text evidence="1">Belongs to the peptidase C48 family.</text>
</comment>